<dbReference type="PANTHER" id="PTHR42912:SF93">
    <property type="entry name" value="N6-ADENOSINE-METHYLTRANSFERASE TMT1A"/>
    <property type="match status" value="1"/>
</dbReference>
<dbReference type="InterPro" id="IPR013216">
    <property type="entry name" value="Methyltransf_11"/>
</dbReference>
<keyword evidence="3" id="KW-0489">Methyltransferase</keyword>
<dbReference type="CDD" id="cd02440">
    <property type="entry name" value="AdoMet_MTases"/>
    <property type="match status" value="1"/>
</dbReference>
<keyword evidence="4" id="KW-1185">Reference proteome</keyword>
<evidence type="ECO:0000313" key="4">
    <source>
        <dbReference type="Proteomes" id="UP000295388"/>
    </source>
</evidence>
<evidence type="ECO:0000259" key="2">
    <source>
        <dbReference type="Pfam" id="PF08241"/>
    </source>
</evidence>
<comment type="caution">
    <text evidence="3">The sequence shown here is derived from an EMBL/GenBank/DDBJ whole genome shotgun (WGS) entry which is preliminary data.</text>
</comment>
<name>A0A4R6J5T7_9ACTN</name>
<dbReference type="InterPro" id="IPR029063">
    <property type="entry name" value="SAM-dependent_MTases_sf"/>
</dbReference>
<keyword evidence="1" id="KW-1133">Transmembrane helix</keyword>
<keyword evidence="1" id="KW-0812">Transmembrane</keyword>
<dbReference type="SUPFAM" id="SSF53335">
    <property type="entry name" value="S-adenosyl-L-methionine-dependent methyltransferases"/>
    <property type="match status" value="1"/>
</dbReference>
<dbReference type="EMBL" id="SNWQ01000038">
    <property type="protein sequence ID" value="TDO30427.1"/>
    <property type="molecule type" value="Genomic_DNA"/>
</dbReference>
<feature type="transmembrane region" description="Helical" evidence="1">
    <location>
        <begin position="20"/>
        <end position="40"/>
    </location>
</feature>
<organism evidence="3 4">
    <name type="scientific">Kribbella caucasensis</name>
    <dbReference type="NCBI Taxonomy" id="2512215"/>
    <lineage>
        <taxon>Bacteria</taxon>
        <taxon>Bacillati</taxon>
        <taxon>Actinomycetota</taxon>
        <taxon>Actinomycetes</taxon>
        <taxon>Propionibacteriales</taxon>
        <taxon>Kribbellaceae</taxon>
        <taxon>Kribbella</taxon>
    </lineage>
</organism>
<dbReference type="Pfam" id="PF08241">
    <property type="entry name" value="Methyltransf_11"/>
    <property type="match status" value="1"/>
</dbReference>
<keyword evidence="3" id="KW-0808">Transferase</keyword>
<dbReference type="GO" id="GO:0032259">
    <property type="term" value="P:methylation"/>
    <property type="evidence" value="ECO:0007669"/>
    <property type="project" value="UniProtKB-KW"/>
</dbReference>
<evidence type="ECO:0000313" key="3">
    <source>
        <dbReference type="EMBL" id="TDO30427.1"/>
    </source>
</evidence>
<reference evidence="3 4" key="1">
    <citation type="submission" date="2019-03" db="EMBL/GenBank/DDBJ databases">
        <title>Genomic Encyclopedia of Type Strains, Phase III (KMG-III): the genomes of soil and plant-associated and newly described type strains.</title>
        <authorList>
            <person name="Whitman W."/>
        </authorList>
    </citation>
    <scope>NUCLEOTIDE SEQUENCE [LARGE SCALE GENOMIC DNA]</scope>
    <source>
        <strain evidence="3 4">VKM Ac-2527</strain>
    </source>
</reference>
<accession>A0A4R6J5T7</accession>
<protein>
    <submittedName>
        <fullName evidence="3">Methyltransferase family protein</fullName>
    </submittedName>
</protein>
<dbReference type="InterPro" id="IPR050508">
    <property type="entry name" value="Methyltransf_Superfamily"/>
</dbReference>
<dbReference type="GO" id="GO:0008757">
    <property type="term" value="F:S-adenosylmethionine-dependent methyltransferase activity"/>
    <property type="evidence" value="ECO:0007669"/>
    <property type="project" value="InterPro"/>
</dbReference>
<proteinExistence type="predicted"/>
<feature type="domain" description="Methyltransferase type 11" evidence="2">
    <location>
        <begin position="98"/>
        <end position="184"/>
    </location>
</feature>
<dbReference type="Gene3D" id="3.40.50.150">
    <property type="entry name" value="Vaccinia Virus protein VP39"/>
    <property type="match status" value="1"/>
</dbReference>
<dbReference type="AlphaFoldDB" id="A0A4R6J5T7"/>
<gene>
    <name evidence="3" type="ORF">EV643_13841</name>
</gene>
<dbReference type="PANTHER" id="PTHR42912">
    <property type="entry name" value="METHYLTRANSFERASE"/>
    <property type="match status" value="1"/>
</dbReference>
<dbReference type="Proteomes" id="UP000295388">
    <property type="component" value="Unassembled WGS sequence"/>
</dbReference>
<keyword evidence="1" id="KW-0472">Membrane</keyword>
<sequence length="322" mass="34519">MLSLVNQGSVIASGATTPGTWVRVAVNYLVPFLVASIGYLSGRRVRAPAIDWPRYLADYHRDRPAITERLLTRAVSGRHAAPYPWTVEPLRDTPGPILDLACGSAPTRALLGGAQWFGIDASASELAVAAAVGREPLARARADALPLADGSVDAVCAAMCLQVLIPLDAVLVEVRRVLRPGGTVTALVPSRLIPSELWRHPSGVIGWVRVLRALGIRSEPWPNPQARDGLAELLQAHGFTVDSNQRRLFRLAVADPTDAALMIDGLYLPGADSESVARAKRALSSWAGPGRWLPLPLRRVVAHLPHSFTGTGGTVATHRQDR</sequence>
<evidence type="ECO:0000256" key="1">
    <source>
        <dbReference type="SAM" id="Phobius"/>
    </source>
</evidence>